<protein>
    <recommendedName>
        <fullName evidence="12 13">DNA primase</fullName>
        <ecNumber evidence="12">2.7.7.101</ecNumber>
    </recommendedName>
</protein>
<feature type="region of interest" description="Disordered" evidence="14">
    <location>
        <begin position="447"/>
        <end position="482"/>
    </location>
</feature>
<dbReference type="InterPro" id="IPR006295">
    <property type="entry name" value="DNA_primase_DnaG"/>
</dbReference>
<dbReference type="CDD" id="cd03364">
    <property type="entry name" value="TOPRIM_DnaG_primases"/>
    <property type="match status" value="1"/>
</dbReference>
<sequence>MAGRIRREDVEAVRERAHIEEIVGQHVTLRSAGVGSMKGLCPFHDERSPSFHVRPQVGRYHCFGCGEGGDVIDFVQKVDGLGFSEAVEYLAGKVGLQLRYEEGGAPRPGEEPGKRRRLIEAHKVAEEFYREQLSTPAAAAGRQFLAERGFDRAAAADFGVGFAPQGWDSLMRHLRGRGFTEAELTLSGLVSQGQRGVYDRFRGRLVWPIREVTGETVGFGARRLFEEDQGPKYLNTPETPLYKKSQVLYGIDLAKRDLQRDKRVVVVEGYTDVMAMHLSGVGTAVATCGTAFGSDHARIVRRLIGDSGSSGGVQLASGASVGGEIIFTFDGDAAGQKAALRAFGEDQSFSAQTFVAVEKSGMDPCELRQAKGPDAVRALVAGRTPLYEFVIRSTLASYDLRTVEGRIGALRAAAPIVAGIRDTALRPEYTRLLTGWLGIDDQDSVRRAVQGASTRPQATGRQERSVPSSEPTPVPVQRMPVPDRRDPVAQIERTALEVVLQRPDLVAADFDELPSDAFGAPAYRAVHEAIRAAGGLTAARPLVQSSGGSTGWVGAVIEEAAEPVRPLVTELAVAPLPEDRPESLEGYVKGVVLRLVEIGFTRHIADLRGRLQRMDAEADPAAYQAAFAELVEVEGRRRNLRESA</sequence>
<evidence type="ECO:0000313" key="16">
    <source>
        <dbReference type="EMBL" id="MDQ0373499.1"/>
    </source>
</evidence>
<keyword evidence="5 12" id="KW-0235">DNA replication</keyword>
<evidence type="ECO:0000256" key="6">
    <source>
        <dbReference type="ARBA" id="ARBA00022723"/>
    </source>
</evidence>
<dbReference type="Pfam" id="PF01807">
    <property type="entry name" value="Zn_ribbon_DnaG"/>
    <property type="match status" value="1"/>
</dbReference>
<comment type="caution">
    <text evidence="16">The sequence shown here is derived from an EMBL/GenBank/DDBJ whole genome shotgun (WGS) entry which is preliminary data.</text>
</comment>
<dbReference type="Pfam" id="PF08278">
    <property type="entry name" value="DnaG_DnaB_bind"/>
    <property type="match status" value="1"/>
</dbReference>
<dbReference type="PIRSF" id="PIRSF002811">
    <property type="entry name" value="DnaG"/>
    <property type="match status" value="1"/>
</dbReference>
<dbReference type="InterPro" id="IPR013173">
    <property type="entry name" value="DNA_primase_DnaG_DnaB-bd_dom"/>
</dbReference>
<dbReference type="RefSeq" id="WP_307491581.1">
    <property type="nucleotide sequence ID" value="NZ_JAUSVB010000002.1"/>
</dbReference>
<evidence type="ECO:0000256" key="7">
    <source>
        <dbReference type="ARBA" id="ARBA00022771"/>
    </source>
</evidence>
<evidence type="ECO:0000256" key="10">
    <source>
        <dbReference type="ARBA" id="ARBA00023125"/>
    </source>
</evidence>
<keyword evidence="2 12" id="KW-0639">Primosome</keyword>
<gene>
    <name evidence="12" type="primary">dnaG</name>
    <name evidence="16" type="ORF">J2X26_001810</name>
</gene>
<keyword evidence="4 12" id="KW-0548">Nucleotidyltransferase</keyword>
<evidence type="ECO:0000256" key="14">
    <source>
        <dbReference type="SAM" id="MobiDB-lite"/>
    </source>
</evidence>
<keyword evidence="1 12" id="KW-0240">DNA-directed RNA polymerase</keyword>
<dbReference type="Pfam" id="PF13662">
    <property type="entry name" value="Toprim_4"/>
    <property type="match status" value="1"/>
</dbReference>
<comment type="function">
    <text evidence="12 13">RNA polymerase that catalyzes the synthesis of short RNA molecules used as primers for DNA polymerase during DNA replication.</text>
</comment>
<comment type="cofactor">
    <cofactor evidence="12 13">
        <name>Zn(2+)</name>
        <dbReference type="ChEBI" id="CHEBI:29105"/>
    </cofactor>
    <text evidence="12 13">Binds 1 zinc ion per monomer.</text>
</comment>
<accession>A0ABU0EE14</accession>
<comment type="subunit">
    <text evidence="12">Monomer. Interacts with DnaB.</text>
</comment>
<dbReference type="SMART" id="SM00766">
    <property type="entry name" value="DnaG_DnaB_bind"/>
    <property type="match status" value="1"/>
</dbReference>
<comment type="catalytic activity">
    <reaction evidence="12">
        <text>ssDNA + n NTP = ssDNA/pppN(pN)n-1 hybrid + (n-1) diphosphate.</text>
        <dbReference type="EC" id="2.7.7.101"/>
    </reaction>
</comment>
<dbReference type="InterPro" id="IPR019475">
    <property type="entry name" value="DNA_primase_DnaB-bd"/>
</dbReference>
<evidence type="ECO:0000256" key="5">
    <source>
        <dbReference type="ARBA" id="ARBA00022705"/>
    </source>
</evidence>
<evidence type="ECO:0000313" key="17">
    <source>
        <dbReference type="Proteomes" id="UP001239626"/>
    </source>
</evidence>
<keyword evidence="6 12" id="KW-0479">Metal-binding</keyword>
<evidence type="ECO:0000256" key="9">
    <source>
        <dbReference type="ARBA" id="ARBA00022842"/>
    </source>
</evidence>
<dbReference type="InterPro" id="IPR050219">
    <property type="entry name" value="DnaG_primase"/>
</dbReference>
<reference evidence="16 17" key="1">
    <citation type="submission" date="2023-07" db="EMBL/GenBank/DDBJ databases">
        <title>Sorghum-associated microbial communities from plants grown in Nebraska, USA.</title>
        <authorList>
            <person name="Schachtman D."/>
        </authorList>
    </citation>
    <scope>NUCLEOTIDE SEQUENCE [LARGE SCALE GENOMIC DNA]</scope>
    <source>
        <strain evidence="16 17">BE332</strain>
    </source>
</reference>
<dbReference type="PANTHER" id="PTHR30313:SF2">
    <property type="entry name" value="DNA PRIMASE"/>
    <property type="match status" value="1"/>
</dbReference>
<evidence type="ECO:0000256" key="13">
    <source>
        <dbReference type="PIRNR" id="PIRNR002811"/>
    </source>
</evidence>
<evidence type="ECO:0000256" key="12">
    <source>
        <dbReference type="HAMAP-Rule" id="MF_00974"/>
    </source>
</evidence>
<dbReference type="InterPro" id="IPR013264">
    <property type="entry name" value="DNAG_N"/>
</dbReference>
<dbReference type="SUPFAM" id="SSF57783">
    <property type="entry name" value="Zinc beta-ribbon"/>
    <property type="match status" value="1"/>
</dbReference>
<dbReference type="InterPro" id="IPR002694">
    <property type="entry name" value="Znf_CHC2"/>
</dbReference>
<dbReference type="Pfam" id="PF10410">
    <property type="entry name" value="DnaB_bind"/>
    <property type="match status" value="1"/>
</dbReference>
<dbReference type="InterPro" id="IPR034151">
    <property type="entry name" value="TOPRIM_DnaG_bac"/>
</dbReference>
<comment type="domain">
    <text evidence="12">Contains an N-terminal zinc-binding domain, a central core domain that contains the primase activity, and a C-terminal DnaB-binding domain.</text>
</comment>
<evidence type="ECO:0000256" key="8">
    <source>
        <dbReference type="ARBA" id="ARBA00022833"/>
    </source>
</evidence>
<organism evidence="16 17">
    <name type="scientific">Cellulomonas humilata</name>
    <dbReference type="NCBI Taxonomy" id="144055"/>
    <lineage>
        <taxon>Bacteria</taxon>
        <taxon>Bacillati</taxon>
        <taxon>Actinomycetota</taxon>
        <taxon>Actinomycetes</taxon>
        <taxon>Micrococcales</taxon>
        <taxon>Cellulomonadaceae</taxon>
        <taxon>Cellulomonas</taxon>
    </lineage>
</organism>
<keyword evidence="9" id="KW-0460">Magnesium</keyword>
<dbReference type="InterPro" id="IPR030846">
    <property type="entry name" value="DnaG_bac"/>
</dbReference>
<dbReference type="PANTHER" id="PTHR30313">
    <property type="entry name" value="DNA PRIMASE"/>
    <property type="match status" value="1"/>
</dbReference>
<dbReference type="GO" id="GO:0016779">
    <property type="term" value="F:nucleotidyltransferase activity"/>
    <property type="evidence" value="ECO:0007669"/>
    <property type="project" value="UniProtKB-KW"/>
</dbReference>
<dbReference type="PROSITE" id="PS50880">
    <property type="entry name" value="TOPRIM"/>
    <property type="match status" value="1"/>
</dbReference>
<dbReference type="SMART" id="SM00400">
    <property type="entry name" value="ZnF_CHCC"/>
    <property type="match status" value="1"/>
</dbReference>
<dbReference type="EMBL" id="JAUSVB010000002">
    <property type="protein sequence ID" value="MDQ0373499.1"/>
    <property type="molecule type" value="Genomic_DNA"/>
</dbReference>
<name>A0ABU0EE14_9CELL</name>
<proteinExistence type="inferred from homology"/>
<dbReference type="Pfam" id="PF08275">
    <property type="entry name" value="DNAG_N"/>
    <property type="match status" value="1"/>
</dbReference>
<evidence type="ECO:0000256" key="3">
    <source>
        <dbReference type="ARBA" id="ARBA00022679"/>
    </source>
</evidence>
<evidence type="ECO:0000256" key="2">
    <source>
        <dbReference type="ARBA" id="ARBA00022515"/>
    </source>
</evidence>
<dbReference type="InterPro" id="IPR037068">
    <property type="entry name" value="DNA_primase_core_N_sf"/>
</dbReference>
<dbReference type="Gene3D" id="3.90.580.10">
    <property type="entry name" value="Zinc finger, CHC2-type domain"/>
    <property type="match status" value="1"/>
</dbReference>
<keyword evidence="10 12" id="KW-0238">DNA-binding</keyword>
<keyword evidence="3 12" id="KW-0808">Transferase</keyword>
<evidence type="ECO:0000259" key="15">
    <source>
        <dbReference type="PROSITE" id="PS50880"/>
    </source>
</evidence>
<evidence type="ECO:0000256" key="11">
    <source>
        <dbReference type="ARBA" id="ARBA00023163"/>
    </source>
</evidence>
<dbReference type="Proteomes" id="UP001239626">
    <property type="component" value="Unassembled WGS sequence"/>
</dbReference>
<evidence type="ECO:0000256" key="4">
    <source>
        <dbReference type="ARBA" id="ARBA00022695"/>
    </source>
</evidence>
<dbReference type="Gene3D" id="3.90.980.10">
    <property type="entry name" value="DNA primase, catalytic core, N-terminal domain"/>
    <property type="match status" value="1"/>
</dbReference>
<dbReference type="InterPro" id="IPR036977">
    <property type="entry name" value="DNA_primase_Znf_CHC2"/>
</dbReference>
<keyword evidence="17" id="KW-1185">Reference proteome</keyword>
<dbReference type="InterPro" id="IPR006171">
    <property type="entry name" value="TOPRIM_dom"/>
</dbReference>
<dbReference type="SUPFAM" id="SSF56731">
    <property type="entry name" value="DNA primase core"/>
    <property type="match status" value="1"/>
</dbReference>
<dbReference type="EC" id="2.7.7.101" evidence="12"/>
<feature type="zinc finger region" description="CHC2-type" evidence="12">
    <location>
        <begin position="41"/>
        <end position="65"/>
    </location>
</feature>
<keyword evidence="8 12" id="KW-0862">Zinc</keyword>
<dbReference type="SMART" id="SM00493">
    <property type="entry name" value="TOPRIM"/>
    <property type="match status" value="1"/>
</dbReference>
<feature type="domain" description="Toprim" evidence="15">
    <location>
        <begin position="262"/>
        <end position="359"/>
    </location>
</feature>
<keyword evidence="7 12" id="KW-0863">Zinc-finger</keyword>
<dbReference type="HAMAP" id="MF_00974">
    <property type="entry name" value="DNA_primase_DnaG"/>
    <property type="match status" value="1"/>
</dbReference>
<dbReference type="NCBIfam" id="TIGR01391">
    <property type="entry name" value="dnaG"/>
    <property type="match status" value="1"/>
</dbReference>
<comment type="similarity">
    <text evidence="12 13">Belongs to the DnaG primase family.</text>
</comment>
<keyword evidence="11 12" id="KW-0804">Transcription</keyword>
<dbReference type="Gene3D" id="3.40.1360.10">
    <property type="match status" value="1"/>
</dbReference>
<feature type="compositionally biased region" description="Polar residues" evidence="14">
    <location>
        <begin position="451"/>
        <end position="460"/>
    </location>
</feature>
<evidence type="ECO:0000256" key="1">
    <source>
        <dbReference type="ARBA" id="ARBA00022478"/>
    </source>
</evidence>